<dbReference type="GO" id="GO:0032259">
    <property type="term" value="P:methylation"/>
    <property type="evidence" value="ECO:0007669"/>
    <property type="project" value="UniProtKB-KW"/>
</dbReference>
<evidence type="ECO:0000256" key="5">
    <source>
        <dbReference type="ARBA" id="ARBA00022691"/>
    </source>
</evidence>
<comment type="similarity">
    <text evidence="2 6">Belongs to the UPF0677 family.</text>
</comment>
<gene>
    <name evidence="7" type="ORF">Aco03nite_027700</name>
</gene>
<dbReference type="EMBL" id="BOMG01000040">
    <property type="protein sequence ID" value="GID54366.1"/>
    <property type="molecule type" value="Genomic_DNA"/>
</dbReference>
<name>A0ABQ3X776_9ACTN</name>
<protein>
    <recommendedName>
        <fullName evidence="6">S-adenosyl-L-methionine-dependent methyltransferase</fullName>
        <ecNumber evidence="6">2.1.1.-</ecNumber>
    </recommendedName>
</protein>
<dbReference type="InterPro" id="IPR007213">
    <property type="entry name" value="Ppm1/Ppm2/Tcmp"/>
</dbReference>
<dbReference type="PANTHER" id="PTHR43619:SF2">
    <property type="entry name" value="S-ADENOSYL-L-METHIONINE-DEPENDENT METHYLTRANSFERASES SUPERFAMILY PROTEIN"/>
    <property type="match status" value="1"/>
</dbReference>
<dbReference type="NCBIfam" id="TIGR00027">
    <property type="entry name" value="mthyl_TIGR00027"/>
    <property type="match status" value="1"/>
</dbReference>
<dbReference type="Gene3D" id="3.40.50.150">
    <property type="entry name" value="Vaccinia Virus protein VP39"/>
    <property type="match status" value="1"/>
</dbReference>
<accession>A0ABQ3X776</accession>
<dbReference type="SUPFAM" id="SSF53335">
    <property type="entry name" value="S-adenosyl-L-methionine-dependent methyltransferases"/>
    <property type="match status" value="1"/>
</dbReference>
<keyword evidence="4" id="KW-0808">Transferase</keyword>
<organism evidence="7 8">
    <name type="scientific">Actinoplanes couchii</name>
    <dbReference type="NCBI Taxonomy" id="403638"/>
    <lineage>
        <taxon>Bacteria</taxon>
        <taxon>Bacillati</taxon>
        <taxon>Actinomycetota</taxon>
        <taxon>Actinomycetes</taxon>
        <taxon>Micromonosporales</taxon>
        <taxon>Micromonosporaceae</taxon>
        <taxon>Actinoplanes</taxon>
    </lineage>
</organism>
<evidence type="ECO:0000256" key="3">
    <source>
        <dbReference type="ARBA" id="ARBA00022603"/>
    </source>
</evidence>
<comment type="function">
    <text evidence="1 6">Exhibits S-adenosyl-L-methionine-dependent methyltransferase activity.</text>
</comment>
<dbReference type="InterPro" id="IPR029063">
    <property type="entry name" value="SAM-dependent_MTases_sf"/>
</dbReference>
<dbReference type="Pfam" id="PF04072">
    <property type="entry name" value="LCM"/>
    <property type="match status" value="1"/>
</dbReference>
<keyword evidence="8" id="KW-1185">Reference proteome</keyword>
<comment type="caution">
    <text evidence="7">The sequence shown here is derived from an EMBL/GenBank/DDBJ whole genome shotgun (WGS) entry which is preliminary data.</text>
</comment>
<evidence type="ECO:0000313" key="8">
    <source>
        <dbReference type="Proteomes" id="UP000612282"/>
    </source>
</evidence>
<evidence type="ECO:0000313" key="7">
    <source>
        <dbReference type="EMBL" id="GID54366.1"/>
    </source>
</evidence>
<dbReference type="PANTHER" id="PTHR43619">
    <property type="entry name" value="S-ADENOSYL-L-METHIONINE-DEPENDENT METHYLTRANSFERASE YKTD-RELATED"/>
    <property type="match status" value="1"/>
</dbReference>
<evidence type="ECO:0000256" key="4">
    <source>
        <dbReference type="ARBA" id="ARBA00022679"/>
    </source>
</evidence>
<dbReference type="InterPro" id="IPR011610">
    <property type="entry name" value="SAM_mthyl_Trfase_ML2640-like"/>
</dbReference>
<evidence type="ECO:0000256" key="6">
    <source>
        <dbReference type="RuleBase" id="RU362030"/>
    </source>
</evidence>
<keyword evidence="5 6" id="KW-0949">S-adenosyl-L-methionine</keyword>
<evidence type="ECO:0000256" key="2">
    <source>
        <dbReference type="ARBA" id="ARBA00008138"/>
    </source>
</evidence>
<dbReference type="EC" id="2.1.1.-" evidence="6"/>
<proteinExistence type="inferred from homology"/>
<keyword evidence="3 6" id="KW-0489">Methyltransferase</keyword>
<evidence type="ECO:0000256" key="1">
    <source>
        <dbReference type="ARBA" id="ARBA00003907"/>
    </source>
</evidence>
<dbReference type="Proteomes" id="UP000612282">
    <property type="component" value="Unassembled WGS sequence"/>
</dbReference>
<dbReference type="GO" id="GO:0008168">
    <property type="term" value="F:methyltransferase activity"/>
    <property type="evidence" value="ECO:0007669"/>
    <property type="project" value="UniProtKB-KW"/>
</dbReference>
<reference evidence="7 8" key="1">
    <citation type="submission" date="2021-01" db="EMBL/GenBank/DDBJ databases">
        <title>Whole genome shotgun sequence of Actinoplanes couchii NBRC 106145.</title>
        <authorList>
            <person name="Komaki H."/>
            <person name="Tamura T."/>
        </authorList>
    </citation>
    <scope>NUCLEOTIDE SEQUENCE [LARGE SCALE GENOMIC DNA]</scope>
    <source>
        <strain evidence="7 8">NBRC 106145</strain>
    </source>
</reference>
<sequence length="295" mass="31979">MSLCGGGCGMKVGEASRTAWAAAVFRASHQVVDGGRVFADPLAVRLVERRPRDQALIDPEAPGSRAIRLFLAGRSRFTEDALAGAVRAGVRRVVVLGAGLDTFAYRNPFPDVRVVEVDHPDTQAWKRELLAEAGIAVPESVAYAGIDFEKQSLTDVLPGERSFFVWLGVVPYLNRAGFDETLRYVAGVPGSEVVFDYTMPPSSMPAADRAALEDQAKRAASVDEPFRTYFRPEDLATVLRAGGFGKLDDIGPHEMAARWFEPRDAVPTGTPGGHVVHAVTRELESPVPAESWCRC</sequence>